<evidence type="ECO:0000313" key="15">
    <source>
        <dbReference type="EMBL" id="KAK4192556.1"/>
    </source>
</evidence>
<comment type="caution">
    <text evidence="15">The sequence shown here is derived from an EMBL/GenBank/DDBJ whole genome shotgun (WGS) entry which is preliminary data.</text>
</comment>
<keyword evidence="16" id="KW-1185">Reference proteome</keyword>
<gene>
    <name evidence="15" type="ORF">QBC35DRAFT_484199</name>
</gene>
<evidence type="ECO:0000256" key="13">
    <source>
        <dbReference type="SAM" id="MobiDB-lite"/>
    </source>
</evidence>
<dbReference type="PANTHER" id="PTHR46567">
    <property type="entry name" value="MEDIATOR OF RNA POLYMERASE II TRANSCRIPTION SUBUNIT 12"/>
    <property type="match status" value="1"/>
</dbReference>
<feature type="region of interest" description="Disordered" evidence="13">
    <location>
        <begin position="166"/>
        <end position="188"/>
    </location>
</feature>
<evidence type="ECO:0000259" key="14">
    <source>
        <dbReference type="SMART" id="SM01281"/>
    </source>
</evidence>
<evidence type="ECO:0000256" key="1">
    <source>
        <dbReference type="ARBA" id="ARBA00004123"/>
    </source>
</evidence>
<accession>A0AAN6X3F7</accession>
<protein>
    <recommendedName>
        <fullName evidence="4">Mediator of RNA polymerase II transcription subunit 12</fullName>
    </recommendedName>
    <alternativeName>
        <fullName evidence="11">Mediator complex subunit 12</fullName>
    </alternativeName>
</protein>
<dbReference type="SMART" id="SM01281">
    <property type="entry name" value="Med12"/>
    <property type="match status" value="1"/>
</dbReference>
<dbReference type="PANTHER" id="PTHR46567:SF1">
    <property type="entry name" value="MEDIATOR OF RNA POLYMERASE II TRANSCRIPTION SUBUNIT 12"/>
    <property type="match status" value="1"/>
</dbReference>
<feature type="domain" description="Mediator complex subunit Med12" evidence="14">
    <location>
        <begin position="308"/>
        <end position="371"/>
    </location>
</feature>
<feature type="coiled-coil region" evidence="12">
    <location>
        <begin position="918"/>
        <end position="972"/>
    </location>
</feature>
<keyword evidence="9" id="KW-0539">Nucleus</keyword>
<reference evidence="15" key="1">
    <citation type="journal article" date="2023" name="Mol. Phylogenet. Evol.">
        <title>Genome-scale phylogeny and comparative genomics of the fungal order Sordariales.</title>
        <authorList>
            <person name="Hensen N."/>
            <person name="Bonometti L."/>
            <person name="Westerberg I."/>
            <person name="Brannstrom I.O."/>
            <person name="Guillou S."/>
            <person name="Cros-Aarteil S."/>
            <person name="Calhoun S."/>
            <person name="Haridas S."/>
            <person name="Kuo A."/>
            <person name="Mondo S."/>
            <person name="Pangilinan J."/>
            <person name="Riley R."/>
            <person name="LaButti K."/>
            <person name="Andreopoulos B."/>
            <person name="Lipzen A."/>
            <person name="Chen C."/>
            <person name="Yan M."/>
            <person name="Daum C."/>
            <person name="Ng V."/>
            <person name="Clum A."/>
            <person name="Steindorff A."/>
            <person name="Ohm R.A."/>
            <person name="Martin F."/>
            <person name="Silar P."/>
            <person name="Natvig D.O."/>
            <person name="Lalanne C."/>
            <person name="Gautier V."/>
            <person name="Ament-Velasquez S.L."/>
            <person name="Kruys A."/>
            <person name="Hutchinson M.I."/>
            <person name="Powell A.J."/>
            <person name="Barry K."/>
            <person name="Miller A.N."/>
            <person name="Grigoriev I.V."/>
            <person name="Debuchy R."/>
            <person name="Gladieux P."/>
            <person name="Hiltunen Thoren M."/>
            <person name="Johannesson H."/>
        </authorList>
    </citation>
    <scope>NUCLEOTIDE SEQUENCE</scope>
    <source>
        <strain evidence="15">PSN309</strain>
    </source>
</reference>
<dbReference type="EMBL" id="MU864354">
    <property type="protein sequence ID" value="KAK4192556.1"/>
    <property type="molecule type" value="Genomic_DNA"/>
</dbReference>
<evidence type="ECO:0000256" key="5">
    <source>
        <dbReference type="ARBA" id="ARBA00022491"/>
    </source>
</evidence>
<organism evidence="15 16">
    <name type="scientific">Podospora australis</name>
    <dbReference type="NCBI Taxonomy" id="1536484"/>
    <lineage>
        <taxon>Eukaryota</taxon>
        <taxon>Fungi</taxon>
        <taxon>Dikarya</taxon>
        <taxon>Ascomycota</taxon>
        <taxon>Pezizomycotina</taxon>
        <taxon>Sordariomycetes</taxon>
        <taxon>Sordariomycetidae</taxon>
        <taxon>Sordariales</taxon>
        <taxon>Podosporaceae</taxon>
        <taxon>Podospora</taxon>
    </lineage>
</organism>
<evidence type="ECO:0000256" key="12">
    <source>
        <dbReference type="SAM" id="Coils"/>
    </source>
</evidence>
<dbReference type="GO" id="GO:0003712">
    <property type="term" value="F:transcription coregulator activity"/>
    <property type="evidence" value="ECO:0007669"/>
    <property type="project" value="InterPro"/>
</dbReference>
<evidence type="ECO:0000256" key="3">
    <source>
        <dbReference type="ARBA" id="ARBA00011629"/>
    </source>
</evidence>
<evidence type="ECO:0000256" key="10">
    <source>
        <dbReference type="ARBA" id="ARBA00025661"/>
    </source>
</evidence>
<evidence type="ECO:0000256" key="4">
    <source>
        <dbReference type="ARBA" id="ARBA00019622"/>
    </source>
</evidence>
<comment type="subcellular location">
    <subcellularLocation>
        <location evidence="1">Nucleus</location>
    </subcellularLocation>
</comment>
<evidence type="ECO:0000256" key="11">
    <source>
        <dbReference type="ARBA" id="ARBA00032010"/>
    </source>
</evidence>
<feature type="region of interest" description="Disordered" evidence="13">
    <location>
        <begin position="1"/>
        <end position="83"/>
    </location>
</feature>
<evidence type="ECO:0000256" key="7">
    <source>
        <dbReference type="ARBA" id="ARBA00023159"/>
    </source>
</evidence>
<dbReference type="GO" id="GO:0006357">
    <property type="term" value="P:regulation of transcription by RNA polymerase II"/>
    <property type="evidence" value="ECO:0007669"/>
    <property type="project" value="InterPro"/>
</dbReference>
<evidence type="ECO:0000256" key="9">
    <source>
        <dbReference type="ARBA" id="ARBA00023242"/>
    </source>
</evidence>
<sequence>MTSRPPLGVQQRPAPPQRTLSGPNLSQRPGAHHQRALSSQQQQQHHLPQSPIRKEATFHEYAPSVDPNDGAPSRFPSLPRGGSRLRLELSHDDAMVKSTITETNIIESPNLIESSNPLTPSRVVPPIDPSEHDEMMSPGLQQATADSNAPIPFPPRRQRIIPAPTVRDVPAPTPKPSTAKKDMPPKPYKVEVPAAAPRYYVPGKASETRRAAGNVMGGSLGPPATPPAIGYCDFFPWSGKHPEDKFSENVIRQGYFDKHGFNPDTQSAKATLFPAIRGNKSGLNALSTLFTAMLGHRRHTGQITASSTFRPPPRVTVTDTKRELWLKELANTSTPLRKLSRTIPHGIRGQVLLDQCLNKRIPFERALWLIKCVGVNELRTCKRKGVSTALAVGAEARWIKDWTNCIQKFVESVLFSFEDPDWKPKVRYAILLSSHLFEQQLLDREPYMEWLVSNFEGSNQHRLPMWMLILEIYWKDLLKLRRYGRRLVTALVAHHHLVYSNPDKDILQPLLDKLTLMLNKLVMRTPDNFVSPSVWFKYRDTIKQCLPAGDEAHVQAFAAIASRNEQLVASANRSQPAARHILVQWLDRTLQSPMPEELPKRCWDISGDKSALARALLEWCTSLYRPGKTKVYVTSQILQQWNARGLDTTAEILDFLDADTCVEKERKDHLYHVVCELVRSGIFVVPRYAQWLIARGGLTNPDDVLPDGPAPARLLAELPTSALSERHQTLRGGMLRRAAYHVEDEARDSEMAIQHLRHSLGLPIDPADPMAQRKPRSINKLSKQINISGRALKAEVGRWLRDSIAASASVAASAKGKEVARGPDISLSMFGNVRRILEAAEDLSMLADIVRILTDTRSVEVLTAMCNTVTRHFFVFSALGVSKRLFADLYKRLRIIHKEQGPTTRPLLASLASLAPRIAGMEQLALQLKRDLAQSDRQNPVDACSPVSDNMIARLQDDSNDIHEEIEKLLAAGTSVDKNAMDNLFHTIVQRVQTAWGQSGEKQRAYSLLLVRLRVFDAVRFDTLMAKWLLYVRTIGNRPSILRIYPLLMSVGCLHIRTIFQTTQDQAARTPGAGGNNWPQVVQLTCRKRYLQEVLQLIMSPLPHDYDLITPEENYRFTNLQEQVFRENPKEIVNLVGLAMAEYSFARAQNDVESLPLDDPDAQKQLSTLIKLLVLKDAAGVGRALATWVGRSHDAHVGSWIDEMTTQLLMPTADKKTNVTFDEVLELTNEFTWPFCQVQLILSSSASNDPNNQQAADRQQSHLDLLTDAMDRAIDKKNITWVGIVHSLSVEVTQHLKSRAQSRFLGLLPSPREPPSADVVPEQTLQTAENLLSVIEALMRGSPPGTRQPQLVPDVVARLVDLWELLAMPDFDAKHVVLSKWLPLALNFITLHAQTFDNSKPSGEIRAKLLIVCAGLIQELDALHSPGMHTRHLSSRIFDLSCLLSDNLPEESRLLCLRAVRDTAAAADPRLRYVFSYTPPHPENLFFSQREKVPMPVAVGIQQPGAAAVSSAAGAAPRVATATAGGGAGGGTGAQGGAVGGANNAPTFGAMFLGTPPSLYGEQKQGTERLTPFTVRKWDIVNVPTQSSGENDTSLSLGLFEARGPKVFK</sequence>
<comment type="subunit">
    <text evidence="3">Component of the SRB8-11 complex, which itself associates with the Mediator complex.</text>
</comment>
<keyword evidence="8" id="KW-0804">Transcription</keyword>
<evidence type="ECO:0000256" key="2">
    <source>
        <dbReference type="ARBA" id="ARBA00010289"/>
    </source>
</evidence>
<proteinExistence type="inferred from homology"/>
<comment type="similarity">
    <text evidence="2">Belongs to the Mediator complex subunit 12 family.</text>
</comment>
<comment type="function">
    <text evidence="10">Component of the SRB8-11 complex. The SRB8-11 complex is a regulatory module of the Mediator complex which is itself involved in regulation of basal and activated RNA polymerase II-dependent transcription. The SRB8-11 complex may be involved in the transcriptional repression of a subset of genes regulated by Mediator. It may inhibit the association of the Mediator complex with RNA polymerase II to form the holoenzyme complex.</text>
</comment>
<dbReference type="Pfam" id="PF09497">
    <property type="entry name" value="Med12"/>
    <property type="match status" value="1"/>
</dbReference>
<reference evidence="15" key="2">
    <citation type="submission" date="2023-05" db="EMBL/GenBank/DDBJ databases">
        <authorList>
            <consortium name="Lawrence Berkeley National Laboratory"/>
            <person name="Steindorff A."/>
            <person name="Hensen N."/>
            <person name="Bonometti L."/>
            <person name="Westerberg I."/>
            <person name="Brannstrom I.O."/>
            <person name="Guillou S."/>
            <person name="Cros-Aarteil S."/>
            <person name="Calhoun S."/>
            <person name="Haridas S."/>
            <person name="Kuo A."/>
            <person name="Mondo S."/>
            <person name="Pangilinan J."/>
            <person name="Riley R."/>
            <person name="Labutti K."/>
            <person name="Andreopoulos B."/>
            <person name="Lipzen A."/>
            <person name="Chen C."/>
            <person name="Yanf M."/>
            <person name="Daum C."/>
            <person name="Ng V."/>
            <person name="Clum A."/>
            <person name="Ohm R."/>
            <person name="Martin F."/>
            <person name="Silar P."/>
            <person name="Natvig D."/>
            <person name="Lalanne C."/>
            <person name="Gautier V."/>
            <person name="Ament-Velasquez S.L."/>
            <person name="Kruys A."/>
            <person name="Hutchinson M.I."/>
            <person name="Powell A.J."/>
            <person name="Barry K."/>
            <person name="Miller A.N."/>
            <person name="Grigoriev I.V."/>
            <person name="Debuchy R."/>
            <person name="Gladieux P."/>
            <person name="Thoren M.H."/>
            <person name="Johannesson H."/>
        </authorList>
    </citation>
    <scope>NUCLEOTIDE SEQUENCE</scope>
    <source>
        <strain evidence="15">PSN309</strain>
    </source>
</reference>
<dbReference type="GO" id="GO:0016592">
    <property type="term" value="C:mediator complex"/>
    <property type="evidence" value="ECO:0007669"/>
    <property type="project" value="InterPro"/>
</dbReference>
<dbReference type="InterPro" id="IPR057344">
    <property type="entry name" value="ARM_SRB8"/>
</dbReference>
<evidence type="ECO:0000256" key="8">
    <source>
        <dbReference type="ARBA" id="ARBA00023163"/>
    </source>
</evidence>
<keyword evidence="5" id="KW-0678">Repressor</keyword>
<dbReference type="InterPro" id="IPR019035">
    <property type="entry name" value="Mediator_Med12"/>
</dbReference>
<feature type="compositionally biased region" description="Polar residues" evidence="13">
    <location>
        <begin position="18"/>
        <end position="27"/>
    </location>
</feature>
<feature type="compositionally biased region" description="Low complexity" evidence="13">
    <location>
        <begin position="36"/>
        <end position="51"/>
    </location>
</feature>
<evidence type="ECO:0000313" key="16">
    <source>
        <dbReference type="Proteomes" id="UP001302126"/>
    </source>
</evidence>
<evidence type="ECO:0000256" key="6">
    <source>
        <dbReference type="ARBA" id="ARBA00023015"/>
    </source>
</evidence>
<dbReference type="Pfam" id="PF25326">
    <property type="entry name" value="ARM_SRB8"/>
    <property type="match status" value="1"/>
</dbReference>
<keyword evidence="12" id="KW-0175">Coiled coil</keyword>
<name>A0AAN6X3F7_9PEZI</name>
<keyword evidence="6" id="KW-0805">Transcription regulation</keyword>
<keyword evidence="7" id="KW-0010">Activator</keyword>
<dbReference type="Proteomes" id="UP001302126">
    <property type="component" value="Unassembled WGS sequence"/>
</dbReference>